<dbReference type="Proteomes" id="UP001176960">
    <property type="component" value="Unassembled WGS sequence"/>
</dbReference>
<gene>
    <name evidence="1" type="ORF">LMG32879_000390</name>
</gene>
<dbReference type="RefSeq" id="WP_289843453.1">
    <property type="nucleotide sequence ID" value="NZ_CATKSH010000002.1"/>
</dbReference>
<dbReference type="AlphaFoldDB" id="A0AA35ULD6"/>
<evidence type="ECO:0000313" key="2">
    <source>
        <dbReference type="Proteomes" id="UP001176960"/>
    </source>
</evidence>
<comment type="caution">
    <text evidence="1">The sequence shown here is derived from an EMBL/GenBank/DDBJ whole genome shotgun (WGS) entry which is preliminary data.</text>
</comment>
<reference evidence="1" key="1">
    <citation type="submission" date="2023-03" db="EMBL/GenBank/DDBJ databases">
        <authorList>
            <person name="Cleenwerck I."/>
        </authorList>
    </citation>
    <scope>NUCLEOTIDE SEQUENCE</scope>
    <source>
        <strain evidence="1">LMG 32879</strain>
    </source>
</reference>
<evidence type="ECO:0000313" key="1">
    <source>
        <dbReference type="EMBL" id="CAI9119573.1"/>
    </source>
</evidence>
<sequence length="136" mass="15289">MTDPRIEAAARAMCGRFNEGDASIWDDLPNSDREYYREAARVVLEAADAAAWRPIESAPRDGTECLIGWSSTGWHVQTAWWDAEFDTGWDEEIDDIKHIGAWTGGVVESWGDETTLTYNPTHWMPLPAPPQEAVHD</sequence>
<proteinExistence type="predicted"/>
<keyword evidence="2" id="KW-1185">Reference proteome</keyword>
<dbReference type="EMBL" id="CATKSH010000002">
    <property type="protein sequence ID" value="CAI9119573.1"/>
    <property type="molecule type" value="Genomic_DNA"/>
</dbReference>
<accession>A0AA35ULD6</accession>
<name>A0AA35ULD6_9PROT</name>
<protein>
    <submittedName>
        <fullName evidence="1">DUF551 domain-containing protein</fullName>
    </submittedName>
</protein>
<organism evidence="1 2">
    <name type="scientific">Brytella acorum</name>
    <dbReference type="NCBI Taxonomy" id="2959299"/>
    <lineage>
        <taxon>Bacteria</taxon>
        <taxon>Pseudomonadati</taxon>
        <taxon>Pseudomonadota</taxon>
        <taxon>Alphaproteobacteria</taxon>
        <taxon>Acetobacterales</taxon>
        <taxon>Acetobacteraceae</taxon>
        <taxon>Brytella</taxon>
    </lineage>
</organism>